<name>A0A0C3BMN7_HEBCY</name>
<organism evidence="1 2">
    <name type="scientific">Hebeloma cylindrosporum</name>
    <dbReference type="NCBI Taxonomy" id="76867"/>
    <lineage>
        <taxon>Eukaryota</taxon>
        <taxon>Fungi</taxon>
        <taxon>Dikarya</taxon>
        <taxon>Basidiomycota</taxon>
        <taxon>Agaricomycotina</taxon>
        <taxon>Agaricomycetes</taxon>
        <taxon>Agaricomycetidae</taxon>
        <taxon>Agaricales</taxon>
        <taxon>Agaricineae</taxon>
        <taxon>Hymenogastraceae</taxon>
        <taxon>Hebeloma</taxon>
    </lineage>
</organism>
<proteinExistence type="predicted"/>
<reference evidence="2" key="2">
    <citation type="submission" date="2015-01" db="EMBL/GenBank/DDBJ databases">
        <title>Evolutionary Origins and Diversification of the Mycorrhizal Mutualists.</title>
        <authorList>
            <consortium name="DOE Joint Genome Institute"/>
            <consortium name="Mycorrhizal Genomics Consortium"/>
            <person name="Kohler A."/>
            <person name="Kuo A."/>
            <person name="Nagy L.G."/>
            <person name="Floudas D."/>
            <person name="Copeland A."/>
            <person name="Barry K.W."/>
            <person name="Cichocki N."/>
            <person name="Veneault-Fourrey C."/>
            <person name="LaButti K."/>
            <person name="Lindquist E.A."/>
            <person name="Lipzen A."/>
            <person name="Lundell T."/>
            <person name="Morin E."/>
            <person name="Murat C."/>
            <person name="Riley R."/>
            <person name="Ohm R."/>
            <person name="Sun H."/>
            <person name="Tunlid A."/>
            <person name="Henrissat B."/>
            <person name="Grigoriev I.V."/>
            <person name="Hibbett D.S."/>
            <person name="Martin F."/>
        </authorList>
    </citation>
    <scope>NUCLEOTIDE SEQUENCE [LARGE SCALE GENOMIC DNA]</scope>
    <source>
        <strain evidence="2">h7</strain>
    </source>
</reference>
<accession>A0A0C3BMN7</accession>
<dbReference type="HOGENOM" id="CLU_1489196_0_0_1"/>
<dbReference type="AlphaFoldDB" id="A0A0C3BMN7"/>
<protein>
    <submittedName>
        <fullName evidence="1">Uncharacterized protein</fullName>
    </submittedName>
</protein>
<gene>
    <name evidence="1" type="ORF">M413DRAFT_30597</name>
</gene>
<evidence type="ECO:0000313" key="1">
    <source>
        <dbReference type="EMBL" id="KIM37950.1"/>
    </source>
</evidence>
<sequence length="181" mass="20462">MARPSSTNWVIYKDHFLWAIDTRGHLDHIDGSTKELVNPNARCEDKTKDLTASEAAAEIQGKRTVLEIWSSLMDEFEKKSQSMDVRAHFDKLCTMREELASMGAPPEEDVFYTIIMSSMPASYDSYISAINGTASILKKTLTSNELMQMLMEEANHHTMKAKKSQWKEENVAFYGNDSGPS</sequence>
<dbReference type="EMBL" id="KN831794">
    <property type="protein sequence ID" value="KIM37950.1"/>
    <property type="molecule type" value="Genomic_DNA"/>
</dbReference>
<keyword evidence="2" id="KW-1185">Reference proteome</keyword>
<dbReference type="Proteomes" id="UP000053424">
    <property type="component" value="Unassembled WGS sequence"/>
</dbReference>
<dbReference type="OrthoDB" id="3269759at2759"/>
<dbReference type="Pfam" id="PF14223">
    <property type="entry name" value="Retrotran_gag_2"/>
    <property type="match status" value="1"/>
</dbReference>
<evidence type="ECO:0000313" key="2">
    <source>
        <dbReference type="Proteomes" id="UP000053424"/>
    </source>
</evidence>
<reference evidence="1 2" key="1">
    <citation type="submission" date="2014-04" db="EMBL/GenBank/DDBJ databases">
        <authorList>
            <consortium name="DOE Joint Genome Institute"/>
            <person name="Kuo A."/>
            <person name="Gay G."/>
            <person name="Dore J."/>
            <person name="Kohler A."/>
            <person name="Nagy L.G."/>
            <person name="Floudas D."/>
            <person name="Copeland A."/>
            <person name="Barry K.W."/>
            <person name="Cichocki N."/>
            <person name="Veneault-Fourrey C."/>
            <person name="LaButti K."/>
            <person name="Lindquist E.A."/>
            <person name="Lipzen A."/>
            <person name="Lundell T."/>
            <person name="Morin E."/>
            <person name="Murat C."/>
            <person name="Sun H."/>
            <person name="Tunlid A."/>
            <person name="Henrissat B."/>
            <person name="Grigoriev I.V."/>
            <person name="Hibbett D.S."/>
            <person name="Martin F."/>
            <person name="Nordberg H.P."/>
            <person name="Cantor M.N."/>
            <person name="Hua S.X."/>
        </authorList>
    </citation>
    <scope>NUCLEOTIDE SEQUENCE [LARGE SCALE GENOMIC DNA]</scope>
    <source>
        <strain evidence="2">h7</strain>
    </source>
</reference>